<evidence type="ECO:0000256" key="2">
    <source>
        <dbReference type="SAM" id="MobiDB-lite"/>
    </source>
</evidence>
<dbReference type="AlphaFoldDB" id="A0A6J1MD76"/>
<evidence type="ECO:0000256" key="1">
    <source>
        <dbReference type="PROSITE-ProRule" id="PRU00266"/>
    </source>
</evidence>
<evidence type="ECO:0000313" key="6">
    <source>
        <dbReference type="RefSeq" id="XP_023176827.1"/>
    </source>
</evidence>
<dbReference type="InterPro" id="IPR000467">
    <property type="entry name" value="G_patch_dom"/>
</dbReference>
<evidence type="ECO:0000259" key="3">
    <source>
        <dbReference type="PROSITE" id="PS50137"/>
    </source>
</evidence>
<dbReference type="GO" id="GO:0003723">
    <property type="term" value="F:RNA binding"/>
    <property type="evidence" value="ECO:0007669"/>
    <property type="project" value="UniProtKB-UniRule"/>
</dbReference>
<feature type="compositionally biased region" description="Low complexity" evidence="2">
    <location>
        <begin position="199"/>
        <end position="208"/>
    </location>
</feature>
<dbReference type="PANTHER" id="PTHR46528">
    <property type="entry name" value="PROTEIN SON"/>
    <property type="match status" value="1"/>
</dbReference>
<feature type="compositionally biased region" description="Basic and acidic residues" evidence="2">
    <location>
        <begin position="163"/>
        <end position="192"/>
    </location>
</feature>
<dbReference type="KEGG" id="dhe:111603469"/>
<feature type="compositionally biased region" description="Basic and acidic residues" evidence="2">
    <location>
        <begin position="209"/>
        <end position="250"/>
    </location>
</feature>
<reference evidence="6" key="1">
    <citation type="submission" date="2025-08" db="UniProtKB">
        <authorList>
            <consortium name="RefSeq"/>
        </authorList>
    </citation>
    <scope>IDENTIFICATION</scope>
    <source>
        <strain evidence="6">15085-1641.00</strain>
        <tissue evidence="6">Whole body</tissue>
    </source>
</reference>
<dbReference type="Gene3D" id="3.30.160.20">
    <property type="match status" value="1"/>
</dbReference>
<dbReference type="Pfam" id="PF00035">
    <property type="entry name" value="dsrm"/>
    <property type="match status" value="1"/>
</dbReference>
<dbReference type="PANTHER" id="PTHR46528:SF1">
    <property type="entry name" value="PROTEIN SON"/>
    <property type="match status" value="1"/>
</dbReference>
<feature type="region of interest" description="Disordered" evidence="2">
    <location>
        <begin position="103"/>
        <end position="350"/>
    </location>
</feature>
<evidence type="ECO:0000259" key="4">
    <source>
        <dbReference type="PROSITE" id="PS50174"/>
    </source>
</evidence>
<accession>A0A6J1MD76</accession>
<feature type="compositionally biased region" description="Low complexity" evidence="2">
    <location>
        <begin position="54"/>
        <end position="71"/>
    </location>
</feature>
<dbReference type="InterPro" id="IPR014720">
    <property type="entry name" value="dsRBD_dom"/>
</dbReference>
<dbReference type="OrthoDB" id="786951at2759"/>
<dbReference type="SMART" id="SM00358">
    <property type="entry name" value="DSRM"/>
    <property type="match status" value="1"/>
</dbReference>
<dbReference type="OMA" id="SWASSKH"/>
<dbReference type="CTD" id="6651"/>
<feature type="compositionally biased region" description="Basic residues" evidence="2">
    <location>
        <begin position="333"/>
        <end position="345"/>
    </location>
</feature>
<organism evidence="5 6">
    <name type="scientific">Drosophila hydei</name>
    <name type="common">Fruit fly</name>
    <dbReference type="NCBI Taxonomy" id="7224"/>
    <lineage>
        <taxon>Eukaryota</taxon>
        <taxon>Metazoa</taxon>
        <taxon>Ecdysozoa</taxon>
        <taxon>Arthropoda</taxon>
        <taxon>Hexapoda</taxon>
        <taxon>Insecta</taxon>
        <taxon>Pterygota</taxon>
        <taxon>Neoptera</taxon>
        <taxon>Endopterygota</taxon>
        <taxon>Diptera</taxon>
        <taxon>Brachycera</taxon>
        <taxon>Muscomorpha</taxon>
        <taxon>Ephydroidea</taxon>
        <taxon>Drosophilidae</taxon>
        <taxon>Drosophila</taxon>
    </lineage>
</organism>
<proteinExistence type="predicted"/>
<dbReference type="Proteomes" id="UP000504633">
    <property type="component" value="Unplaced"/>
</dbReference>
<dbReference type="PROSITE" id="PS50137">
    <property type="entry name" value="DS_RBD"/>
    <property type="match status" value="1"/>
</dbReference>
<keyword evidence="5" id="KW-1185">Reference proteome</keyword>
<feature type="compositionally biased region" description="Basic residues" evidence="2">
    <location>
        <begin position="111"/>
        <end position="129"/>
    </location>
</feature>
<feature type="domain" description="DRBM" evidence="3">
    <location>
        <begin position="779"/>
        <end position="849"/>
    </location>
</feature>
<name>A0A6J1MD76_DROHY</name>
<evidence type="ECO:0000313" key="5">
    <source>
        <dbReference type="Proteomes" id="UP000504633"/>
    </source>
</evidence>
<feature type="region of interest" description="Disordered" evidence="2">
    <location>
        <begin position="1"/>
        <end position="28"/>
    </location>
</feature>
<gene>
    <name evidence="6" type="primary">LOC111603469</name>
</gene>
<dbReference type="RefSeq" id="XP_023176827.1">
    <property type="nucleotide sequence ID" value="XM_023321059.2"/>
</dbReference>
<dbReference type="Pfam" id="PF01585">
    <property type="entry name" value="G-patch"/>
    <property type="match status" value="1"/>
</dbReference>
<dbReference type="GO" id="GO:0048024">
    <property type="term" value="P:regulation of mRNA splicing, via spliceosome"/>
    <property type="evidence" value="ECO:0007669"/>
    <property type="project" value="TreeGrafter"/>
</dbReference>
<protein>
    <submittedName>
        <fullName evidence="6">Protein SON</fullName>
    </submittedName>
</protein>
<dbReference type="GO" id="GO:0051726">
    <property type="term" value="P:regulation of cell cycle"/>
    <property type="evidence" value="ECO:0007669"/>
    <property type="project" value="InterPro"/>
</dbReference>
<feature type="domain" description="G-patch" evidence="4">
    <location>
        <begin position="700"/>
        <end position="746"/>
    </location>
</feature>
<dbReference type="SMART" id="SM00443">
    <property type="entry name" value="G_patch"/>
    <property type="match status" value="1"/>
</dbReference>
<feature type="region of interest" description="Disordered" evidence="2">
    <location>
        <begin position="45"/>
        <end position="82"/>
    </location>
</feature>
<dbReference type="PROSITE" id="PS50174">
    <property type="entry name" value="G_PATCH"/>
    <property type="match status" value="1"/>
</dbReference>
<keyword evidence="1" id="KW-0694">RNA-binding</keyword>
<feature type="compositionally biased region" description="Polar residues" evidence="2">
    <location>
        <begin position="7"/>
        <end position="21"/>
    </location>
</feature>
<dbReference type="InterPro" id="IPR032922">
    <property type="entry name" value="SON"/>
</dbReference>
<feature type="compositionally biased region" description="Basic residues" evidence="2">
    <location>
        <begin position="149"/>
        <end position="162"/>
    </location>
</feature>
<dbReference type="SUPFAM" id="SSF54768">
    <property type="entry name" value="dsRNA-binding domain-like"/>
    <property type="match status" value="1"/>
</dbReference>
<dbReference type="GeneID" id="111603469"/>
<dbReference type="CDD" id="cd19870">
    <property type="entry name" value="DSRM_SON-like"/>
    <property type="match status" value="1"/>
</dbReference>
<sequence length="853" mass="95633">MTEKTESASTLEQQSQQTKNTGDVPLVVRVKREKIDAEIEAKLGALNAKVKTESTTPPTASDTDSDNSNDSSQDDKKQIAPVKSSNEILAELFGVFNAAPPVELLDDKNLLKKHKKSKRVKKKRSRNKPIKSDGECSDTDVASAEGNFKHKHKRKKHKHKHKDSKDKNKDKDREKSKEKTSTTIGKVEERIDSRKRHAIANADAVAVPAKKEALEHDHSIQRERERPRDREREKEKERERERERDRDRLHNSFYNGYQEKSEDKHARTKANNGKSVKIKMERRQSDELSLSDEETYLREKANNGRRRFYGGVKIESNDNKRHPRHQSSANTRQRTRSRSRSRTRSRSRDLGIDKKRLLEIARRNAISMFKRGNMAGVAEMTPEVKDKVLLKMRYGGRSVQDLTDFCKKISNGEMLSDLSSDEDSDVDKNGNAKAFHHPFQLKEREPIVMHIRNSTPIVPPSTRRDDQTKAITMQFPVSSGQVHRMSEVWVPVDPKESLAPLPTLPPAKQATNMFKDVQRNVFAKTIPQQEQQEPAFKPAANLNEDCNGLSPMPVTLPQSVPAFAPTPAPIPASAPVPAPSSAPAHRPERFVPEVPIPSTAAHVPNASIFPQSTPPSMDVSSIITQRLSAIRRLQDNPADSEALKMMYNAQRDMSSWACSKFLPGQFTGSTGAQVMKVHELNSGPQLWARRDQLTSTKPVTGGMGMALLQKMGWKPGEGLGRTKTGSLQPLQLMVKLDKRGLISREDIKQQPVRPQGVRAPKNTSATNIAQAALTAQDKHPVCVLNELTSKNKWTPPQYTLRDDSGPSHSRMFLFSVEINGQTYTPTQGCNNKKEAKMNAAKLCLRALGILPPS</sequence>